<comment type="caution">
    <text evidence="1">The sequence shown here is derived from an EMBL/GenBank/DDBJ whole genome shotgun (WGS) entry which is preliminary data.</text>
</comment>
<sequence>ASDSATGLVTQQSVKTYVDNTIGFSFNYFLNDTADAIGGIYYKMEDNDLGGGESTLSTIIGTTGNDKPLVNFITPANEPGVLQIEAGVYNMHVHAEKTAGSSTVDGIYWELYKREVSTVETLLGTSEISSAVTVKAPFNMHLVLSSAVTLAATDRLLIKFYANLSGGAGATVALYQEGTTDSYFSFQVTSNILSNVFLRQDDNLASLNNAGTSRTNLGLGAGDNPIFGNLTITSFAADWTNAGRTVADMGILTTVDINGGTIDGVTITGGTSTELTALSIRSTGALFDQLFATATVFTADRTLNFDIGDADRTLTISANIALDQNLLTTSDPTFGNLNIASFGSDWNNAGRTVADMGILTTVDINGGTIDGTAIGGAATSSGVFSTLKADNDFTAQAKIIFNSTTVTAGAGAVAITGAIHEITTTGIGDALTLVDGLEGQRLNVVYVAEGGGGETAILTPTNLAGADATITFNNLGDTVTLLFTAGAWYGVGVKDAVFA</sequence>
<evidence type="ECO:0000313" key="1">
    <source>
        <dbReference type="EMBL" id="KKL18930.1"/>
    </source>
</evidence>
<organism evidence="1">
    <name type="scientific">marine sediment metagenome</name>
    <dbReference type="NCBI Taxonomy" id="412755"/>
    <lineage>
        <taxon>unclassified sequences</taxon>
        <taxon>metagenomes</taxon>
        <taxon>ecological metagenomes</taxon>
    </lineage>
</organism>
<accession>A0A0F9BB74</accession>
<dbReference type="AlphaFoldDB" id="A0A0F9BB74"/>
<name>A0A0F9BB74_9ZZZZ</name>
<protein>
    <submittedName>
        <fullName evidence="1">Uncharacterized protein</fullName>
    </submittedName>
</protein>
<reference evidence="1" key="1">
    <citation type="journal article" date="2015" name="Nature">
        <title>Complex archaea that bridge the gap between prokaryotes and eukaryotes.</title>
        <authorList>
            <person name="Spang A."/>
            <person name="Saw J.H."/>
            <person name="Jorgensen S.L."/>
            <person name="Zaremba-Niedzwiedzka K."/>
            <person name="Martijn J."/>
            <person name="Lind A.E."/>
            <person name="van Eijk R."/>
            <person name="Schleper C."/>
            <person name="Guy L."/>
            <person name="Ettema T.J."/>
        </authorList>
    </citation>
    <scope>NUCLEOTIDE SEQUENCE</scope>
</reference>
<feature type="non-terminal residue" evidence="1">
    <location>
        <position position="1"/>
    </location>
</feature>
<dbReference type="EMBL" id="LAZR01038676">
    <property type="protein sequence ID" value="KKL18930.1"/>
    <property type="molecule type" value="Genomic_DNA"/>
</dbReference>
<gene>
    <name evidence="1" type="ORF">LCGC14_2470600</name>
</gene>
<proteinExistence type="predicted"/>